<reference evidence="10 11" key="1">
    <citation type="submission" date="2024-02" db="EMBL/GenBank/DDBJ databases">
        <title>Genome sequence of Aquincola sp. MAHUQ-54.</title>
        <authorList>
            <person name="Huq M.A."/>
        </authorList>
    </citation>
    <scope>NUCLEOTIDE SEQUENCE [LARGE SCALE GENOMIC DNA]</scope>
    <source>
        <strain evidence="10 11">MAHUQ-54</strain>
    </source>
</reference>
<evidence type="ECO:0000256" key="3">
    <source>
        <dbReference type="ARBA" id="ARBA00006263"/>
    </source>
</evidence>
<dbReference type="AlphaFoldDB" id="A0AAW9QHD4"/>
<dbReference type="PANTHER" id="PTHR34308">
    <property type="entry name" value="COBALAMIN BIOSYNTHESIS PROTEIN CBIB"/>
    <property type="match status" value="1"/>
</dbReference>
<dbReference type="Pfam" id="PF03186">
    <property type="entry name" value="CobD_Cbib"/>
    <property type="match status" value="1"/>
</dbReference>
<accession>A0AAW9QHD4</accession>
<evidence type="ECO:0000256" key="4">
    <source>
        <dbReference type="ARBA" id="ARBA00022475"/>
    </source>
</evidence>
<comment type="caution">
    <text evidence="9">Lacks conserved residue(s) required for the propagation of feature annotation.</text>
</comment>
<keyword evidence="4 9" id="KW-1003">Cell membrane</keyword>
<evidence type="ECO:0000256" key="5">
    <source>
        <dbReference type="ARBA" id="ARBA00022573"/>
    </source>
</evidence>
<comment type="subcellular location">
    <subcellularLocation>
        <location evidence="1 9">Cell membrane</location>
        <topology evidence="1 9">Multi-pass membrane protein</topology>
    </subcellularLocation>
</comment>
<keyword evidence="6 9" id="KW-0812">Transmembrane</keyword>
<comment type="pathway">
    <text evidence="2 9">Cofactor biosynthesis; adenosylcobalamin biosynthesis.</text>
</comment>
<dbReference type="InterPro" id="IPR004485">
    <property type="entry name" value="Cobalamin_biosynth_CobD/CbiB"/>
</dbReference>
<evidence type="ECO:0000256" key="8">
    <source>
        <dbReference type="ARBA" id="ARBA00023136"/>
    </source>
</evidence>
<sequence>MAMGVALLADRLFGEPPARWHPVVGIGRYLAWSGRRLPERPAGRAWAAGCLGWAAGACAVTAAAAAAEHLLRRGLPDGSPATALALAAVLGLLLKPMLAWRLLREEVQAVEAALAQGLDAGRAQVARLASRDTAALSAAQVRETAIETLAENLNDSVIAPLFWFAVAGLPGAVLFRYANTADAMWGYRGRWEWAGKCAARADDALAWLPARLCARALLPWRMGWRRLAAEARRTPSPNGGWPMGAMALALDVRLRKPGVYTLHAQGREPVATDVAAAVRRGARGLAGCAAALAVLAAAVRSFGGAA</sequence>
<dbReference type="NCBIfam" id="TIGR00380">
    <property type="entry name" value="cobal_cbiB"/>
    <property type="match status" value="1"/>
</dbReference>
<dbReference type="EMBL" id="JAZIBG010000036">
    <property type="protein sequence ID" value="MEF7615543.1"/>
    <property type="molecule type" value="Genomic_DNA"/>
</dbReference>
<comment type="similarity">
    <text evidence="3 9">Belongs to the CobD/CbiB family.</text>
</comment>
<dbReference type="GO" id="GO:0048472">
    <property type="term" value="F:threonine-phosphate decarboxylase activity"/>
    <property type="evidence" value="ECO:0007669"/>
    <property type="project" value="InterPro"/>
</dbReference>
<dbReference type="GO" id="GO:0009236">
    <property type="term" value="P:cobalamin biosynthetic process"/>
    <property type="evidence" value="ECO:0007669"/>
    <property type="project" value="UniProtKB-UniRule"/>
</dbReference>
<dbReference type="PANTHER" id="PTHR34308:SF1">
    <property type="entry name" value="COBALAMIN BIOSYNTHESIS PROTEIN CBIB"/>
    <property type="match status" value="1"/>
</dbReference>
<dbReference type="GO" id="GO:0015420">
    <property type="term" value="F:ABC-type vitamin B12 transporter activity"/>
    <property type="evidence" value="ECO:0007669"/>
    <property type="project" value="UniProtKB-UniRule"/>
</dbReference>
<dbReference type="GO" id="GO:0005886">
    <property type="term" value="C:plasma membrane"/>
    <property type="evidence" value="ECO:0007669"/>
    <property type="project" value="UniProtKB-SubCell"/>
</dbReference>
<keyword evidence="11" id="KW-1185">Reference proteome</keyword>
<gene>
    <name evidence="10" type="primary">cbiB</name>
    <name evidence="9" type="synonym">cobD</name>
    <name evidence="10" type="ORF">V4F39_16635</name>
</gene>
<organism evidence="10 11">
    <name type="scientific">Aquincola agrisoli</name>
    <dbReference type="NCBI Taxonomy" id="3119538"/>
    <lineage>
        <taxon>Bacteria</taxon>
        <taxon>Pseudomonadati</taxon>
        <taxon>Pseudomonadota</taxon>
        <taxon>Betaproteobacteria</taxon>
        <taxon>Burkholderiales</taxon>
        <taxon>Sphaerotilaceae</taxon>
        <taxon>Aquincola</taxon>
    </lineage>
</organism>
<dbReference type="HAMAP" id="MF_00024">
    <property type="entry name" value="CobD_CbiB"/>
    <property type="match status" value="1"/>
</dbReference>
<keyword evidence="5 9" id="KW-0169">Cobalamin biosynthesis</keyword>
<evidence type="ECO:0000256" key="7">
    <source>
        <dbReference type="ARBA" id="ARBA00022989"/>
    </source>
</evidence>
<evidence type="ECO:0000256" key="9">
    <source>
        <dbReference type="HAMAP-Rule" id="MF_00024"/>
    </source>
</evidence>
<evidence type="ECO:0000256" key="1">
    <source>
        <dbReference type="ARBA" id="ARBA00004651"/>
    </source>
</evidence>
<evidence type="ECO:0000313" key="11">
    <source>
        <dbReference type="Proteomes" id="UP001336250"/>
    </source>
</evidence>
<evidence type="ECO:0000256" key="2">
    <source>
        <dbReference type="ARBA" id="ARBA00004953"/>
    </source>
</evidence>
<keyword evidence="8 9" id="KW-0472">Membrane</keyword>
<proteinExistence type="inferred from homology"/>
<comment type="function">
    <text evidence="9">Converts cobyric acid to cobinamide by the addition of aminopropanol on the F carboxylic group.</text>
</comment>
<evidence type="ECO:0000256" key="6">
    <source>
        <dbReference type="ARBA" id="ARBA00022692"/>
    </source>
</evidence>
<dbReference type="Proteomes" id="UP001336250">
    <property type="component" value="Unassembled WGS sequence"/>
</dbReference>
<feature type="transmembrane region" description="Helical" evidence="9">
    <location>
        <begin position="157"/>
        <end position="178"/>
    </location>
</feature>
<feature type="transmembrane region" description="Helical" evidence="9">
    <location>
        <begin position="45"/>
        <end position="71"/>
    </location>
</feature>
<comment type="caution">
    <text evidence="10">The sequence shown here is derived from an EMBL/GenBank/DDBJ whole genome shotgun (WGS) entry which is preliminary data.</text>
</comment>
<name>A0AAW9QHD4_9BURK</name>
<evidence type="ECO:0000313" key="10">
    <source>
        <dbReference type="EMBL" id="MEF7615543.1"/>
    </source>
</evidence>
<protein>
    <recommendedName>
        <fullName evidence="9">Cobalamin biosynthesis protein CobD</fullName>
    </recommendedName>
</protein>
<keyword evidence="7 9" id="KW-1133">Transmembrane helix</keyword>